<dbReference type="GeneID" id="5487034"/>
<dbReference type="RefSeq" id="XP_001590669.1">
    <property type="nucleotide sequence ID" value="XM_001590619.1"/>
</dbReference>
<dbReference type="AlphaFoldDB" id="A7ESV4"/>
<dbReference type="KEGG" id="ssl:SS1G_08409"/>
<feature type="domain" description="Glucose-methanol-choline oxidoreductase C-terminal" evidence="2">
    <location>
        <begin position="19"/>
        <end position="56"/>
    </location>
</feature>
<dbReference type="InterPro" id="IPR007867">
    <property type="entry name" value="GMC_OxRtase_C"/>
</dbReference>
<comment type="similarity">
    <text evidence="1">Belongs to the GMC oxidoreductase family.</text>
</comment>
<dbReference type="GO" id="GO:0050660">
    <property type="term" value="F:flavin adenine dinucleotide binding"/>
    <property type="evidence" value="ECO:0007669"/>
    <property type="project" value="InterPro"/>
</dbReference>
<reference evidence="4" key="1">
    <citation type="journal article" date="2011" name="PLoS Genet.">
        <title>Genomic analysis of the necrotrophic fungal pathogens Sclerotinia sclerotiorum and Botrytis cinerea.</title>
        <authorList>
            <person name="Amselem J."/>
            <person name="Cuomo C.A."/>
            <person name="van Kan J.A."/>
            <person name="Viaud M."/>
            <person name="Benito E.P."/>
            <person name="Couloux A."/>
            <person name="Coutinho P.M."/>
            <person name="de Vries R.P."/>
            <person name="Dyer P.S."/>
            <person name="Fillinger S."/>
            <person name="Fournier E."/>
            <person name="Gout L."/>
            <person name="Hahn M."/>
            <person name="Kohn L."/>
            <person name="Lapalu N."/>
            <person name="Plummer K.M."/>
            <person name="Pradier J.M."/>
            <person name="Quevillon E."/>
            <person name="Sharon A."/>
            <person name="Simon A."/>
            <person name="ten Have A."/>
            <person name="Tudzynski B."/>
            <person name="Tudzynski P."/>
            <person name="Wincker P."/>
            <person name="Andrew M."/>
            <person name="Anthouard V."/>
            <person name="Beever R.E."/>
            <person name="Beffa R."/>
            <person name="Benoit I."/>
            <person name="Bouzid O."/>
            <person name="Brault B."/>
            <person name="Chen Z."/>
            <person name="Choquer M."/>
            <person name="Collemare J."/>
            <person name="Cotton P."/>
            <person name="Danchin E.G."/>
            <person name="Da Silva C."/>
            <person name="Gautier A."/>
            <person name="Giraud C."/>
            <person name="Giraud T."/>
            <person name="Gonzalez C."/>
            <person name="Grossetete S."/>
            <person name="Guldener U."/>
            <person name="Henrissat B."/>
            <person name="Howlett B.J."/>
            <person name="Kodira C."/>
            <person name="Kretschmer M."/>
            <person name="Lappartient A."/>
            <person name="Leroch M."/>
            <person name="Levis C."/>
            <person name="Mauceli E."/>
            <person name="Neuveglise C."/>
            <person name="Oeser B."/>
            <person name="Pearson M."/>
            <person name="Poulain J."/>
            <person name="Poussereau N."/>
            <person name="Quesneville H."/>
            <person name="Rascle C."/>
            <person name="Schumacher J."/>
            <person name="Segurens B."/>
            <person name="Sexton A."/>
            <person name="Silva E."/>
            <person name="Sirven C."/>
            <person name="Soanes D.M."/>
            <person name="Talbot N.J."/>
            <person name="Templeton M."/>
            <person name="Yandava C."/>
            <person name="Yarden O."/>
            <person name="Zeng Q."/>
            <person name="Rollins J.A."/>
            <person name="Lebrun M.H."/>
            <person name="Dickman M."/>
        </authorList>
    </citation>
    <scope>NUCLEOTIDE SEQUENCE [LARGE SCALE GENOMIC DNA]</scope>
    <source>
        <strain evidence="4">ATCC 18683 / 1980 / Ss-1</strain>
    </source>
</reference>
<accession>A7ESV4</accession>
<dbReference type="Pfam" id="PF05199">
    <property type="entry name" value="GMC_oxred_C"/>
    <property type="match status" value="1"/>
</dbReference>
<organism evidence="3 4">
    <name type="scientific">Sclerotinia sclerotiorum (strain ATCC 18683 / 1980 / Ss-1)</name>
    <name type="common">White mold</name>
    <name type="synonym">Whetzelinia sclerotiorum</name>
    <dbReference type="NCBI Taxonomy" id="665079"/>
    <lineage>
        <taxon>Eukaryota</taxon>
        <taxon>Fungi</taxon>
        <taxon>Dikarya</taxon>
        <taxon>Ascomycota</taxon>
        <taxon>Pezizomycotina</taxon>
        <taxon>Leotiomycetes</taxon>
        <taxon>Helotiales</taxon>
        <taxon>Sclerotiniaceae</taxon>
        <taxon>Sclerotinia</taxon>
    </lineage>
</organism>
<dbReference type="PANTHER" id="PTHR11552">
    <property type="entry name" value="GLUCOSE-METHANOL-CHOLINE GMC OXIDOREDUCTASE"/>
    <property type="match status" value="1"/>
</dbReference>
<evidence type="ECO:0000259" key="2">
    <source>
        <dbReference type="Pfam" id="PF05199"/>
    </source>
</evidence>
<gene>
    <name evidence="3" type="ORF">SS1G_08409</name>
</gene>
<dbReference type="InterPro" id="IPR012132">
    <property type="entry name" value="GMC_OxRdtase"/>
</dbReference>
<dbReference type="Gene3D" id="3.50.50.60">
    <property type="entry name" value="FAD/NAD(P)-binding domain"/>
    <property type="match status" value="1"/>
</dbReference>
<name>A7ESV4_SCLS1</name>
<dbReference type="InterPro" id="IPR036188">
    <property type="entry name" value="FAD/NAD-bd_sf"/>
</dbReference>
<dbReference type="Gene3D" id="3.30.560.10">
    <property type="entry name" value="Glucose Oxidase, domain 3"/>
    <property type="match status" value="1"/>
</dbReference>
<proteinExistence type="inferred from homology"/>
<dbReference type="EMBL" id="CH476631">
    <property type="protein sequence ID" value="EDN92546.1"/>
    <property type="molecule type" value="Genomic_DNA"/>
</dbReference>
<sequence length="68" mass="7185">MDERIRARGDILLDCCYGKVVDSSLCVYGVQELPVVDASVIPLPIAAHYQACTCALSEQAADITGASV</sequence>
<evidence type="ECO:0000313" key="4">
    <source>
        <dbReference type="Proteomes" id="UP000001312"/>
    </source>
</evidence>
<dbReference type="HOGENOM" id="CLU_2795500_0_0_1"/>
<evidence type="ECO:0000256" key="1">
    <source>
        <dbReference type="ARBA" id="ARBA00010790"/>
    </source>
</evidence>
<dbReference type="PANTHER" id="PTHR11552:SF123">
    <property type="entry name" value="GMC OXIDOREDUCTASE (AFU_ORTHOLOGUE AFUA_2G01770)-RELATED"/>
    <property type="match status" value="1"/>
</dbReference>
<dbReference type="Proteomes" id="UP000001312">
    <property type="component" value="Unassembled WGS sequence"/>
</dbReference>
<dbReference type="SUPFAM" id="SSF51905">
    <property type="entry name" value="FAD/NAD(P)-binding domain"/>
    <property type="match status" value="1"/>
</dbReference>
<keyword evidence="4" id="KW-1185">Reference proteome</keyword>
<protein>
    <recommendedName>
        <fullName evidence="2">Glucose-methanol-choline oxidoreductase C-terminal domain-containing protein</fullName>
    </recommendedName>
</protein>
<dbReference type="InParanoid" id="A7ESV4"/>
<dbReference type="GO" id="GO:0016614">
    <property type="term" value="F:oxidoreductase activity, acting on CH-OH group of donors"/>
    <property type="evidence" value="ECO:0007669"/>
    <property type="project" value="InterPro"/>
</dbReference>
<evidence type="ECO:0000313" key="3">
    <source>
        <dbReference type="EMBL" id="EDN92546.1"/>
    </source>
</evidence>